<dbReference type="Proteomes" id="UP000887580">
    <property type="component" value="Unplaced"/>
</dbReference>
<proteinExistence type="predicted"/>
<protein>
    <submittedName>
        <fullName evidence="2">Adenylosuccinate lyase</fullName>
    </submittedName>
</protein>
<organism evidence="1 2">
    <name type="scientific">Panagrolaimus sp. PS1159</name>
    <dbReference type="NCBI Taxonomy" id="55785"/>
    <lineage>
        <taxon>Eukaryota</taxon>
        <taxon>Metazoa</taxon>
        <taxon>Ecdysozoa</taxon>
        <taxon>Nematoda</taxon>
        <taxon>Chromadorea</taxon>
        <taxon>Rhabditida</taxon>
        <taxon>Tylenchina</taxon>
        <taxon>Panagrolaimomorpha</taxon>
        <taxon>Panagrolaimoidea</taxon>
        <taxon>Panagrolaimidae</taxon>
        <taxon>Panagrolaimus</taxon>
    </lineage>
</organism>
<evidence type="ECO:0000313" key="1">
    <source>
        <dbReference type="Proteomes" id="UP000887580"/>
    </source>
</evidence>
<evidence type="ECO:0000313" key="2">
    <source>
        <dbReference type="WBParaSite" id="PS1159_v2.g980.t1"/>
    </source>
</evidence>
<name>A0AC35GXU9_9BILA</name>
<accession>A0AC35GXU9</accession>
<sequence>MTTKEDFYESPLTRRYCRGSKITAIFSERNKAETWRQLWIWLAEGENELGLKQVTKEAIEELKANKTKIDFADIAAEEKRLKHDVMAHNHSYGKLCPKACGIIHLGATSCYVQDNADLICQKEALKYIIEKVAICLKRLADFAETHAATVIVGRTHYQAASIVTIGKRAAIWAQELFMAFQYIEEVYLKLRFRGIKGATGTQDSFMTLFDEDEEKVEKLDELVTSKAGFDRKFFITGQTYSRQQDTKLIFSLSNLASAIKKIAHDIRILQSYDEIREPFEAEQIGSSAMPYKRNPMKDERICGLSTSLMSQITVALTILSDQGLERTLDDSAPRRSMIPDSFLLAETILTTLQNVFEGLTVQTDTVKKNVARELPFLALEEALMRLSDCGCDRQQAHAKIREISLNARKRMENGENVSIEEMLKDSVFDSVRDQVLQTASNPINFAGRCESQVHRFLKHELYPVIQKYLSADSSKKVTLDV</sequence>
<reference evidence="2" key="1">
    <citation type="submission" date="2022-11" db="UniProtKB">
        <authorList>
            <consortium name="WormBaseParasite"/>
        </authorList>
    </citation>
    <scope>IDENTIFICATION</scope>
</reference>
<dbReference type="WBParaSite" id="PS1159_v2.g980.t1">
    <property type="protein sequence ID" value="PS1159_v2.g980.t1"/>
    <property type="gene ID" value="PS1159_v2.g980"/>
</dbReference>